<feature type="domain" description="Major facilitator superfamily (MFS) profile" evidence="8">
    <location>
        <begin position="58"/>
        <end position="419"/>
    </location>
</feature>
<sequence>MADVDAQGGSSKESQLPTPDNTTQIKNAVGYSEYVAGLDLEFTASEERRARWKIDLMIIPIFLITQAVQQMDRTALNYVNLFGYQQALGLHGNQFNFLSSMAYAGYFFGQYPAGWLIGRFPAQRILSISILALGVLMIIMAQCMDYSSAMAVRFFTGVFVGTVIPCQTLMTGFWFTRREIPLRQCIWFSGLGWGGIVESYISMGVSKLPEGISPPKWQLIYYILGGMSFLWGLVIFFFLPDNPSSAPFLTPKERIVAVARVAGNGTGIKNKHFDKKQAWLAFYDPKTILLFVSIAGAAIPNAVITSFSTVIIRDMGFSTTRTTALKSVGDAVQIVTLFIGGAVTLNIPNSRLVTAAVAGVICTVCSALMAYLPRSNTWGRLVSFWLVNFQSVSYTISLTTISSNMGGYTHRAAANAVIL</sequence>
<keyword evidence="10" id="KW-1185">Reference proteome</keyword>
<evidence type="ECO:0000313" key="9">
    <source>
        <dbReference type="EMBL" id="KAK2598762.1"/>
    </source>
</evidence>
<evidence type="ECO:0000259" key="8">
    <source>
        <dbReference type="PROSITE" id="PS50850"/>
    </source>
</evidence>
<evidence type="ECO:0000256" key="7">
    <source>
        <dbReference type="SAM" id="Phobius"/>
    </source>
</evidence>
<dbReference type="Proteomes" id="UP001265746">
    <property type="component" value="Unassembled WGS sequence"/>
</dbReference>
<dbReference type="GO" id="GO:0016020">
    <property type="term" value="C:membrane"/>
    <property type="evidence" value="ECO:0007669"/>
    <property type="project" value="UniProtKB-SubCell"/>
</dbReference>
<dbReference type="InterPro" id="IPR020846">
    <property type="entry name" value="MFS_dom"/>
</dbReference>
<keyword evidence="2" id="KW-0813">Transport</keyword>
<dbReference type="PROSITE" id="PS50850">
    <property type="entry name" value="MFS"/>
    <property type="match status" value="1"/>
</dbReference>
<dbReference type="GO" id="GO:0022857">
    <property type="term" value="F:transmembrane transporter activity"/>
    <property type="evidence" value="ECO:0007669"/>
    <property type="project" value="InterPro"/>
</dbReference>
<feature type="transmembrane region" description="Helical" evidence="7">
    <location>
        <begin position="324"/>
        <end position="347"/>
    </location>
</feature>
<keyword evidence="4 7" id="KW-1133">Transmembrane helix</keyword>
<evidence type="ECO:0000256" key="6">
    <source>
        <dbReference type="SAM" id="MobiDB-lite"/>
    </source>
</evidence>
<evidence type="ECO:0000313" key="10">
    <source>
        <dbReference type="Proteomes" id="UP001265746"/>
    </source>
</evidence>
<accession>A0AAD9S470</accession>
<evidence type="ECO:0000256" key="2">
    <source>
        <dbReference type="ARBA" id="ARBA00022448"/>
    </source>
</evidence>
<dbReference type="InterPro" id="IPR011701">
    <property type="entry name" value="MFS"/>
</dbReference>
<dbReference type="Gene3D" id="1.20.1250.20">
    <property type="entry name" value="MFS general substrate transporter like domains"/>
    <property type="match status" value="1"/>
</dbReference>
<evidence type="ECO:0000256" key="3">
    <source>
        <dbReference type="ARBA" id="ARBA00022692"/>
    </source>
</evidence>
<dbReference type="InterPro" id="IPR036259">
    <property type="entry name" value="MFS_trans_sf"/>
</dbReference>
<dbReference type="PANTHER" id="PTHR43791:SF70">
    <property type="entry name" value="MAJOR FACILITATOR SUPERFAMILY (MFS) PROFILE DOMAIN-CONTAINING PROTEIN"/>
    <property type="match status" value="1"/>
</dbReference>
<dbReference type="PANTHER" id="PTHR43791">
    <property type="entry name" value="PERMEASE-RELATED"/>
    <property type="match status" value="1"/>
</dbReference>
<gene>
    <name evidence="9" type="ORF">N8I77_012150</name>
</gene>
<feature type="transmembrane region" description="Helical" evidence="7">
    <location>
        <begin position="125"/>
        <end position="142"/>
    </location>
</feature>
<evidence type="ECO:0000256" key="4">
    <source>
        <dbReference type="ARBA" id="ARBA00022989"/>
    </source>
</evidence>
<keyword evidence="5 7" id="KW-0472">Membrane</keyword>
<feature type="region of interest" description="Disordered" evidence="6">
    <location>
        <begin position="1"/>
        <end position="22"/>
    </location>
</feature>
<feature type="transmembrane region" description="Helical" evidence="7">
    <location>
        <begin position="154"/>
        <end position="175"/>
    </location>
</feature>
<evidence type="ECO:0000256" key="5">
    <source>
        <dbReference type="ARBA" id="ARBA00023136"/>
    </source>
</evidence>
<reference evidence="9" key="1">
    <citation type="submission" date="2023-06" db="EMBL/GenBank/DDBJ databases">
        <authorList>
            <person name="Noh H."/>
        </authorList>
    </citation>
    <scope>NUCLEOTIDE SEQUENCE</scope>
    <source>
        <strain evidence="9">DUCC20226</strain>
    </source>
</reference>
<feature type="compositionally biased region" description="Polar residues" evidence="6">
    <location>
        <begin position="8"/>
        <end position="22"/>
    </location>
</feature>
<comment type="subcellular location">
    <subcellularLocation>
        <location evidence="1">Membrane</location>
        <topology evidence="1">Multi-pass membrane protein</topology>
    </subcellularLocation>
</comment>
<feature type="transmembrane region" description="Helical" evidence="7">
    <location>
        <begin position="353"/>
        <end position="372"/>
    </location>
</feature>
<evidence type="ECO:0000256" key="1">
    <source>
        <dbReference type="ARBA" id="ARBA00004141"/>
    </source>
</evidence>
<dbReference type="EMBL" id="JAUJFL010000008">
    <property type="protein sequence ID" value="KAK2598762.1"/>
    <property type="molecule type" value="Genomic_DNA"/>
</dbReference>
<protein>
    <recommendedName>
        <fullName evidence="8">Major facilitator superfamily (MFS) profile domain-containing protein</fullName>
    </recommendedName>
</protein>
<keyword evidence="3 7" id="KW-0812">Transmembrane</keyword>
<dbReference type="Pfam" id="PF07690">
    <property type="entry name" value="MFS_1"/>
    <property type="match status" value="1"/>
</dbReference>
<feature type="transmembrane region" description="Helical" evidence="7">
    <location>
        <begin position="219"/>
        <end position="239"/>
    </location>
</feature>
<dbReference type="AlphaFoldDB" id="A0AAD9S470"/>
<comment type="caution">
    <text evidence="9">The sequence shown here is derived from an EMBL/GenBank/DDBJ whole genome shotgun (WGS) entry which is preliminary data.</text>
</comment>
<dbReference type="SUPFAM" id="SSF103473">
    <property type="entry name" value="MFS general substrate transporter"/>
    <property type="match status" value="1"/>
</dbReference>
<feature type="transmembrane region" description="Helical" evidence="7">
    <location>
        <begin position="288"/>
        <end position="312"/>
    </location>
</feature>
<name>A0AAD9S470_PHOAM</name>
<organism evidence="9 10">
    <name type="scientific">Phomopsis amygdali</name>
    <name type="common">Fusicoccum amygdali</name>
    <dbReference type="NCBI Taxonomy" id="1214568"/>
    <lineage>
        <taxon>Eukaryota</taxon>
        <taxon>Fungi</taxon>
        <taxon>Dikarya</taxon>
        <taxon>Ascomycota</taxon>
        <taxon>Pezizomycotina</taxon>
        <taxon>Sordariomycetes</taxon>
        <taxon>Sordariomycetidae</taxon>
        <taxon>Diaporthales</taxon>
        <taxon>Diaporthaceae</taxon>
        <taxon>Diaporthe</taxon>
    </lineage>
</organism>
<proteinExistence type="predicted"/>